<proteinExistence type="predicted"/>
<gene>
    <name evidence="1" type="ORF">UFOPK1791_00747</name>
</gene>
<name>A0A6J6FZM9_9ZZZZ</name>
<protein>
    <submittedName>
        <fullName evidence="1">Unannotated protein</fullName>
    </submittedName>
</protein>
<dbReference type="EMBL" id="CAEZUF010000066">
    <property type="protein sequence ID" value="CAB4594436.1"/>
    <property type="molecule type" value="Genomic_DNA"/>
</dbReference>
<organism evidence="1">
    <name type="scientific">freshwater metagenome</name>
    <dbReference type="NCBI Taxonomy" id="449393"/>
    <lineage>
        <taxon>unclassified sequences</taxon>
        <taxon>metagenomes</taxon>
        <taxon>ecological metagenomes</taxon>
    </lineage>
</organism>
<dbReference type="InterPro" id="IPR046312">
    <property type="entry name" value="DUF6454"/>
</dbReference>
<sequence>MKSALTILELVARLNRGTKWELAERIPLAFPTHHPQGLAFVGDYIFLSSVEVLEKPLNVFDPTLSTPGRGIGHMFVTDHAGKLLKDITIGSGDMYHPGGIDFDGTNVWVPVGEYRPNGKSMMLTIDAKNFQVTERFQVKDSIGWALSNSETGFVYGGNWGSREFYAWSSDGRELDRWKNPSSFIDYQDSQFAGNGHVICSGIANLPQSNGLGDYELGGMAIVDFTNRRINYETPIQFFSSAGHVLTRNPFALTSENDDLFLHVAPDDGFDLNGTELLKFKACN</sequence>
<accession>A0A6J6FZM9</accession>
<dbReference type="Pfam" id="PF20055">
    <property type="entry name" value="DUF6454"/>
    <property type="match status" value="1"/>
</dbReference>
<dbReference type="AlphaFoldDB" id="A0A6J6FZM9"/>
<reference evidence="1" key="1">
    <citation type="submission" date="2020-05" db="EMBL/GenBank/DDBJ databases">
        <authorList>
            <person name="Chiriac C."/>
            <person name="Salcher M."/>
            <person name="Ghai R."/>
            <person name="Kavagutti S V."/>
        </authorList>
    </citation>
    <scope>NUCLEOTIDE SEQUENCE</scope>
</reference>
<evidence type="ECO:0000313" key="1">
    <source>
        <dbReference type="EMBL" id="CAB4594436.1"/>
    </source>
</evidence>
<dbReference type="SUPFAM" id="SSF63825">
    <property type="entry name" value="YWTD domain"/>
    <property type="match status" value="1"/>
</dbReference>